<evidence type="ECO:0000313" key="3">
    <source>
        <dbReference type="EMBL" id="KAK0630146.1"/>
    </source>
</evidence>
<feature type="compositionally biased region" description="Low complexity" evidence="1">
    <location>
        <begin position="270"/>
        <end position="287"/>
    </location>
</feature>
<feature type="region of interest" description="Disordered" evidence="1">
    <location>
        <begin position="262"/>
        <end position="435"/>
    </location>
</feature>
<feature type="compositionally biased region" description="Basic and acidic residues" evidence="1">
    <location>
        <begin position="217"/>
        <end position="250"/>
    </location>
</feature>
<feature type="compositionally biased region" description="Polar residues" evidence="1">
    <location>
        <begin position="288"/>
        <end position="299"/>
    </location>
</feature>
<protein>
    <submittedName>
        <fullName evidence="3">Uncharacterized protein</fullName>
    </submittedName>
</protein>
<sequence length="435" mass="46631">MGASMSTLGGWAVIFLIFGYVRYSTTRTKRLRETQRTAAAQRLRNEDRQSQQARKDAEKKAKRQRLEAHSKDAEDLDKAAKSKARAPKAAPVATQATNDDSSDDGVDNREFARQLASIKAGTNLNTPKKAEEKRQKSVKQSRARVIEDKAEIKPVSAPSSTAGADADDDESSAASPEVTAADSAGIADMLESKASGLSVLRLTDTDKVKQKAAKAAKAPEKTETKKQRQNRLKAEAAKVAREDAEKERKVALEAQRRLARVSEGRAAKDGSAFMASQAAQSAWSGSATNGTAGSVTNGDSEPVQPLDTFENISYSEVASPPKASPEVPSKPDSWITSLPSEEEQLELLRGEEAWNTVKTKKTTKGKKSGAATEGTAEAERQPLQAAPVVSQPVAPKTSAVNGSSRPTKSLYQQSSFAALGTNDDDDAEVENEWDV</sequence>
<dbReference type="EMBL" id="JAULSR010000002">
    <property type="protein sequence ID" value="KAK0630146.1"/>
    <property type="molecule type" value="Genomic_DNA"/>
</dbReference>
<keyword evidence="2" id="KW-1133">Transmembrane helix</keyword>
<gene>
    <name evidence="3" type="ORF">B0T17DRAFT_486923</name>
</gene>
<name>A0AA39XAK7_9PEZI</name>
<feature type="compositionally biased region" description="Acidic residues" evidence="1">
    <location>
        <begin position="422"/>
        <end position="435"/>
    </location>
</feature>
<feature type="compositionally biased region" description="Low complexity" evidence="1">
    <location>
        <begin position="87"/>
        <end position="96"/>
    </location>
</feature>
<accession>A0AA39XAK7</accession>
<feature type="compositionally biased region" description="Polar residues" evidence="1">
    <location>
        <begin position="398"/>
        <end position="416"/>
    </location>
</feature>
<keyword evidence="2" id="KW-0812">Transmembrane</keyword>
<dbReference type="AlphaFoldDB" id="A0AA39XAK7"/>
<feature type="compositionally biased region" description="Basic residues" evidence="1">
    <location>
        <begin position="358"/>
        <end position="367"/>
    </location>
</feature>
<reference evidence="3" key="1">
    <citation type="submission" date="2023-06" db="EMBL/GenBank/DDBJ databases">
        <title>Genome-scale phylogeny and comparative genomics of the fungal order Sordariales.</title>
        <authorList>
            <consortium name="Lawrence Berkeley National Laboratory"/>
            <person name="Hensen N."/>
            <person name="Bonometti L."/>
            <person name="Westerberg I."/>
            <person name="Brannstrom I.O."/>
            <person name="Guillou S."/>
            <person name="Cros-Aarteil S."/>
            <person name="Calhoun S."/>
            <person name="Haridas S."/>
            <person name="Kuo A."/>
            <person name="Mondo S."/>
            <person name="Pangilinan J."/>
            <person name="Riley R."/>
            <person name="LaButti K."/>
            <person name="Andreopoulos B."/>
            <person name="Lipzen A."/>
            <person name="Chen C."/>
            <person name="Yanf M."/>
            <person name="Daum C."/>
            <person name="Ng V."/>
            <person name="Clum A."/>
            <person name="Steindorff A."/>
            <person name="Ohm R."/>
            <person name="Martin F."/>
            <person name="Silar P."/>
            <person name="Natvig D."/>
            <person name="Lalanne C."/>
            <person name="Gautier V."/>
            <person name="Ament-velasquez S.L."/>
            <person name="Kruys A."/>
            <person name="Hutchinson M.I."/>
            <person name="Powell A.J."/>
            <person name="Barry K."/>
            <person name="Miller A.N."/>
            <person name="Grigoriev I.V."/>
            <person name="Debuchy R."/>
            <person name="Gladieux P."/>
            <person name="Thoren M.H."/>
            <person name="Johannesson H."/>
        </authorList>
    </citation>
    <scope>NUCLEOTIDE SEQUENCE</scope>
    <source>
        <strain evidence="3">SMH3391-2</strain>
    </source>
</reference>
<feature type="transmembrane region" description="Helical" evidence="2">
    <location>
        <begin position="6"/>
        <end position="23"/>
    </location>
</feature>
<feature type="region of interest" description="Disordered" evidence="1">
    <location>
        <begin position="32"/>
        <end position="180"/>
    </location>
</feature>
<feature type="compositionally biased region" description="Basic and acidic residues" evidence="1">
    <location>
        <begin position="43"/>
        <end position="80"/>
    </location>
</feature>
<organism evidence="3 4">
    <name type="scientific">Bombardia bombarda</name>
    <dbReference type="NCBI Taxonomy" id="252184"/>
    <lineage>
        <taxon>Eukaryota</taxon>
        <taxon>Fungi</taxon>
        <taxon>Dikarya</taxon>
        <taxon>Ascomycota</taxon>
        <taxon>Pezizomycotina</taxon>
        <taxon>Sordariomycetes</taxon>
        <taxon>Sordariomycetidae</taxon>
        <taxon>Sordariales</taxon>
        <taxon>Lasiosphaeriaceae</taxon>
        <taxon>Bombardia</taxon>
    </lineage>
</organism>
<evidence type="ECO:0000256" key="1">
    <source>
        <dbReference type="SAM" id="MobiDB-lite"/>
    </source>
</evidence>
<keyword evidence="2" id="KW-0472">Membrane</keyword>
<evidence type="ECO:0000256" key="2">
    <source>
        <dbReference type="SAM" id="Phobius"/>
    </source>
</evidence>
<comment type="caution">
    <text evidence="3">The sequence shown here is derived from an EMBL/GenBank/DDBJ whole genome shotgun (WGS) entry which is preliminary data.</text>
</comment>
<proteinExistence type="predicted"/>
<feature type="region of interest" description="Disordered" evidence="1">
    <location>
        <begin position="196"/>
        <end position="250"/>
    </location>
</feature>
<keyword evidence="4" id="KW-1185">Reference proteome</keyword>
<dbReference type="Proteomes" id="UP001174934">
    <property type="component" value="Unassembled WGS sequence"/>
</dbReference>
<evidence type="ECO:0000313" key="4">
    <source>
        <dbReference type="Proteomes" id="UP001174934"/>
    </source>
</evidence>